<name>A0A7S2H4W2_9STRA</name>
<dbReference type="EMBL" id="HBGV01005877">
    <property type="protein sequence ID" value="CAD9480580.1"/>
    <property type="molecule type" value="Transcribed_RNA"/>
</dbReference>
<reference evidence="2" key="1">
    <citation type="submission" date="2021-01" db="EMBL/GenBank/DDBJ databases">
        <authorList>
            <person name="Corre E."/>
            <person name="Pelletier E."/>
            <person name="Niang G."/>
            <person name="Scheremetjew M."/>
            <person name="Finn R."/>
            <person name="Kale V."/>
            <person name="Holt S."/>
            <person name="Cochrane G."/>
            <person name="Meng A."/>
            <person name="Brown T."/>
            <person name="Cohen L."/>
        </authorList>
    </citation>
    <scope>NUCLEOTIDE SEQUENCE</scope>
    <source>
        <strain evidence="2">CCMP826</strain>
    </source>
</reference>
<evidence type="ECO:0000313" key="2">
    <source>
        <dbReference type="EMBL" id="CAD9480580.1"/>
    </source>
</evidence>
<dbReference type="InterPro" id="IPR036691">
    <property type="entry name" value="Endo/exonu/phosph_ase_sf"/>
</dbReference>
<dbReference type="Gene3D" id="3.60.10.10">
    <property type="entry name" value="Endonuclease/exonuclease/phosphatase"/>
    <property type="match status" value="1"/>
</dbReference>
<organism evidence="2">
    <name type="scientific">Helicotheca tamesis</name>
    <dbReference type="NCBI Taxonomy" id="374047"/>
    <lineage>
        <taxon>Eukaryota</taxon>
        <taxon>Sar</taxon>
        <taxon>Stramenopiles</taxon>
        <taxon>Ochrophyta</taxon>
        <taxon>Bacillariophyta</taxon>
        <taxon>Mediophyceae</taxon>
        <taxon>Lithodesmiophycidae</taxon>
        <taxon>Lithodesmiales</taxon>
        <taxon>Lithodesmiaceae</taxon>
        <taxon>Helicotheca</taxon>
    </lineage>
</organism>
<dbReference type="AlphaFoldDB" id="A0A7S2H4W2"/>
<dbReference type="InterPro" id="IPR005135">
    <property type="entry name" value="Endo/exonuclease/phosphatase"/>
</dbReference>
<feature type="domain" description="Endonuclease/exonuclease/phosphatase" evidence="1">
    <location>
        <begin position="16"/>
        <end position="278"/>
    </location>
</feature>
<evidence type="ECO:0000259" key="1">
    <source>
        <dbReference type="Pfam" id="PF03372"/>
    </source>
</evidence>
<dbReference type="Pfam" id="PF03372">
    <property type="entry name" value="Exo_endo_phos"/>
    <property type="match status" value="1"/>
</dbReference>
<gene>
    <name evidence="2" type="ORF">HTAM1171_LOCUS3544</name>
</gene>
<accession>A0A7S2H4W2</accession>
<dbReference type="SUPFAM" id="SSF56219">
    <property type="entry name" value="DNase I-like"/>
    <property type="match status" value="1"/>
</dbReference>
<proteinExistence type="predicted"/>
<dbReference type="GO" id="GO:0003824">
    <property type="term" value="F:catalytic activity"/>
    <property type="evidence" value="ECO:0007669"/>
    <property type="project" value="InterPro"/>
</dbReference>
<sequence>MASNNGATKLSPFRAMTWNILASTHTKWNSAHGGERMTEEAECQRKKRHSIVANAINRELPDVAMLQEVDVRFLPSDWDNGPLPCGVDLSGYKAYRSYAPTRSGVMEGVAILLRSGVWELDTSIPPEANCRRLEKCQRRGRKAGIVLHARRCHDHSQRCCFSSVHLKWGELGPKLAVIADALDEGRLAVPESPIVLGGDFNTRGLYMEPIDELIESKGLSRCPTPKLPTCMGSEEEQIDFIYCSKNLGCSPGSLCSIGNLPRPGKGPWGDAPGDGSDHAWVQVTITSV</sequence>
<protein>
    <recommendedName>
        <fullName evidence="1">Endonuclease/exonuclease/phosphatase domain-containing protein</fullName>
    </recommendedName>
</protein>